<dbReference type="InterPro" id="IPR019819">
    <property type="entry name" value="Carboxylesterase_B_CS"/>
</dbReference>
<dbReference type="EMBL" id="QXGD01003075">
    <property type="protein sequence ID" value="KAE9180990.1"/>
    <property type="molecule type" value="Genomic_DNA"/>
</dbReference>
<dbReference type="EMBL" id="QXFZ01002368">
    <property type="protein sequence ID" value="KAE9077829.1"/>
    <property type="molecule type" value="Genomic_DNA"/>
</dbReference>
<dbReference type="InterPro" id="IPR002018">
    <property type="entry name" value="CarbesteraseB"/>
</dbReference>
<dbReference type="InterPro" id="IPR050654">
    <property type="entry name" value="AChE-related_enzymes"/>
</dbReference>
<dbReference type="OrthoDB" id="408631at2759"/>
<dbReference type="EMBL" id="QXGE01005375">
    <property type="protein sequence ID" value="KAE9267668.1"/>
    <property type="molecule type" value="Genomic_DNA"/>
</dbReference>
<evidence type="ECO:0000313" key="6">
    <source>
        <dbReference type="EMBL" id="KAE9062887.1"/>
    </source>
</evidence>
<dbReference type="AlphaFoldDB" id="A0A6A3H375"/>
<dbReference type="EMBL" id="QXFX01004754">
    <property type="protein sequence ID" value="KAE9062887.1"/>
    <property type="molecule type" value="Genomic_DNA"/>
</dbReference>
<sequence length="542" mass="58777">MRPLAYTFALGSLLAGLASASDPPTVSVKNGSYYGVYQETYAQDLFLGMPYAQPPVGDLRFRNPESLNSTWTDAKNATEYSPECYGYGSDQWVLGNVISEDCLTINVVRPNDISKGSEPPVAVWIHGGGFTEGGSRDPRYNQSYIIKEATDAGIPFIGVSINYRLQAFGFLWGSAVQEAGVSNLGLKDQHLALHWVQENIAAFGGDPTKVTIWGESAGAMSVGYRLLAYDGRDDGLYRAAIMESGAPAKVPSTYLNTTEWDVYYNNITSAANCSSAADTLDCLRQVPIDTLSSIFNSSVASSASYRPIVDGDFLTDVGPALLMEGKFVHVPILHGANNDEGSAFGAGGATVNTTEEFVSFLIDVMGETEETAAILTEADSGYGVMYKRAAAYGGDVIMHAPRRYLSEIWAANGLPSYSYIFNVLAAGLDEYIGATHFQEVAFVFYNLEGDGYNNSVATDPFLNKPDSYKQLARVMTRMWASFIVHENPNENGVTALEWPVYTSDNAQNIVFDANVTEFAYIAPDTYRAEGIAYLTSLYNATA</sequence>
<evidence type="ECO:0000313" key="8">
    <source>
        <dbReference type="EMBL" id="KAE9133767.1"/>
    </source>
</evidence>
<dbReference type="Proteomes" id="UP000440732">
    <property type="component" value="Unassembled WGS sequence"/>
</dbReference>
<feature type="signal peptide" evidence="3">
    <location>
        <begin position="1"/>
        <end position="20"/>
    </location>
</feature>
<dbReference type="Proteomes" id="UP000460718">
    <property type="component" value="Unassembled WGS sequence"/>
</dbReference>
<evidence type="ECO:0000313" key="10">
    <source>
        <dbReference type="EMBL" id="KAE9172453.1"/>
    </source>
</evidence>
<evidence type="ECO:0000313" key="19">
    <source>
        <dbReference type="Proteomes" id="UP000476176"/>
    </source>
</evidence>
<dbReference type="EMBL" id="QXGA01000965">
    <property type="protein sequence ID" value="KAE9133767.1"/>
    <property type="molecule type" value="Genomic_DNA"/>
</dbReference>
<dbReference type="EC" id="3.1.1.-" evidence="3"/>
<proteinExistence type="inferred from homology"/>
<evidence type="ECO:0000313" key="12">
    <source>
        <dbReference type="EMBL" id="KAE9267668.1"/>
    </source>
</evidence>
<gene>
    <name evidence="12" type="ORF">PF001_g29981</name>
    <name evidence="11" type="ORF">PF002_g27404</name>
    <name evidence="9" type="ORF">PF004_g28149</name>
    <name evidence="10" type="ORF">PF005_g26706</name>
    <name evidence="8" type="ORF">PF006_g14964</name>
    <name evidence="7" type="ORF">PF007_g24099</name>
    <name evidence="6" type="ORF">PF010_g29220</name>
    <name evidence="5" type="ORF">PF011_g28823</name>
</gene>
<dbReference type="EMBL" id="QXGC01004406">
    <property type="protein sequence ID" value="KAE9169556.1"/>
    <property type="molecule type" value="Genomic_DNA"/>
</dbReference>
<dbReference type="Gene3D" id="3.40.50.1820">
    <property type="entry name" value="alpha/beta hydrolase"/>
    <property type="match status" value="1"/>
</dbReference>
<name>A0A6A3H375_9STRA</name>
<evidence type="ECO:0000313" key="18">
    <source>
        <dbReference type="Proteomes" id="UP000460718"/>
    </source>
</evidence>
<dbReference type="PANTHER" id="PTHR43918">
    <property type="entry name" value="ACETYLCHOLINESTERASE"/>
    <property type="match status" value="1"/>
</dbReference>
<evidence type="ECO:0000313" key="17">
    <source>
        <dbReference type="Proteomes" id="UP000441208"/>
    </source>
</evidence>
<dbReference type="GO" id="GO:0052689">
    <property type="term" value="F:carboxylic ester hydrolase activity"/>
    <property type="evidence" value="ECO:0007669"/>
    <property type="project" value="TreeGrafter"/>
</dbReference>
<dbReference type="Proteomes" id="UP000440367">
    <property type="component" value="Unassembled WGS sequence"/>
</dbReference>
<accession>A0A6A3H375</accession>
<evidence type="ECO:0000313" key="7">
    <source>
        <dbReference type="EMBL" id="KAE9077829.1"/>
    </source>
</evidence>
<evidence type="ECO:0000313" key="20">
    <source>
        <dbReference type="Proteomes" id="UP000488956"/>
    </source>
</evidence>
<dbReference type="PROSITE" id="PS00941">
    <property type="entry name" value="CARBOXYLESTERASE_B_2"/>
    <property type="match status" value="1"/>
</dbReference>
<dbReference type="PANTHER" id="PTHR43918:SF4">
    <property type="entry name" value="CARBOXYLIC ESTER HYDROLASE"/>
    <property type="match status" value="1"/>
</dbReference>
<protein>
    <recommendedName>
        <fullName evidence="3">Carboxylic ester hydrolase</fullName>
        <ecNumber evidence="3">3.1.1.-</ecNumber>
    </recommendedName>
</protein>
<dbReference type="EMBL" id="QXFW01004871">
    <property type="protein sequence ID" value="KAE8964009.1"/>
    <property type="molecule type" value="Genomic_DNA"/>
</dbReference>
<evidence type="ECO:0000313" key="9">
    <source>
        <dbReference type="EMBL" id="KAE9169556.1"/>
    </source>
</evidence>
<evidence type="ECO:0000313" key="11">
    <source>
        <dbReference type="EMBL" id="KAE9180990.1"/>
    </source>
</evidence>
<feature type="chain" id="PRO_5033932188" description="Carboxylic ester hydrolase" evidence="3">
    <location>
        <begin position="21"/>
        <end position="542"/>
    </location>
</feature>
<dbReference type="Proteomes" id="UP000433483">
    <property type="component" value="Unassembled WGS sequence"/>
</dbReference>
<feature type="domain" description="Carboxylesterase type B" evidence="4">
    <location>
        <begin position="23"/>
        <end position="515"/>
    </location>
</feature>
<dbReference type="Proteomes" id="UP000437068">
    <property type="component" value="Unassembled WGS sequence"/>
</dbReference>
<evidence type="ECO:0000313" key="16">
    <source>
        <dbReference type="Proteomes" id="UP000440732"/>
    </source>
</evidence>
<dbReference type="Proteomes" id="UP000488956">
    <property type="component" value="Unassembled WGS sequence"/>
</dbReference>
<evidence type="ECO:0000313" key="5">
    <source>
        <dbReference type="EMBL" id="KAE8964009.1"/>
    </source>
</evidence>
<comment type="caution">
    <text evidence="5">The sequence shown here is derived from an EMBL/GenBank/DDBJ whole genome shotgun (WGS) entry which is preliminary data.</text>
</comment>
<dbReference type="Proteomes" id="UP000476176">
    <property type="component" value="Unassembled WGS sequence"/>
</dbReference>
<reference evidence="18 19" key="1">
    <citation type="submission" date="2018-09" db="EMBL/GenBank/DDBJ databases">
        <title>Genomic investigation of the strawberry pathogen Phytophthora fragariae indicates pathogenicity is determined by transcriptional variation in three key races.</title>
        <authorList>
            <person name="Adams T.M."/>
            <person name="Armitage A.D."/>
            <person name="Sobczyk M.K."/>
            <person name="Bates H.J."/>
            <person name="Dunwell J.M."/>
            <person name="Nellist C.F."/>
            <person name="Harrison R.J."/>
        </authorList>
    </citation>
    <scope>NUCLEOTIDE SEQUENCE [LARGE SCALE GENOMIC DNA]</scope>
    <source>
        <strain evidence="12 14">A4</strain>
        <strain evidence="11 15">BC-1</strain>
        <strain evidence="9 19">BC-23</strain>
        <strain evidence="10 13">NOV-27</strain>
        <strain evidence="8 16">NOV-5</strain>
        <strain evidence="7 17">NOV-71</strain>
        <strain evidence="6 20">ONT-3</strain>
        <strain evidence="5 18">SCRP245</strain>
    </source>
</reference>
<evidence type="ECO:0000259" key="4">
    <source>
        <dbReference type="Pfam" id="PF00135"/>
    </source>
</evidence>
<dbReference type="Pfam" id="PF00135">
    <property type="entry name" value="COesterase"/>
    <property type="match status" value="1"/>
</dbReference>
<organism evidence="5 18">
    <name type="scientific">Phytophthora fragariae</name>
    <dbReference type="NCBI Taxonomy" id="53985"/>
    <lineage>
        <taxon>Eukaryota</taxon>
        <taxon>Sar</taxon>
        <taxon>Stramenopiles</taxon>
        <taxon>Oomycota</taxon>
        <taxon>Peronosporomycetes</taxon>
        <taxon>Peronosporales</taxon>
        <taxon>Peronosporaceae</taxon>
        <taxon>Phytophthora</taxon>
    </lineage>
</organism>
<dbReference type="InterPro" id="IPR019826">
    <property type="entry name" value="Carboxylesterase_B_AS"/>
</dbReference>
<evidence type="ECO:0000256" key="2">
    <source>
        <dbReference type="ARBA" id="ARBA00022801"/>
    </source>
</evidence>
<dbReference type="InterPro" id="IPR029058">
    <property type="entry name" value="AB_hydrolase_fold"/>
</dbReference>
<evidence type="ECO:0000313" key="15">
    <source>
        <dbReference type="Proteomes" id="UP000440367"/>
    </source>
</evidence>
<keyword evidence="13" id="KW-1185">Reference proteome</keyword>
<dbReference type="EMBL" id="QXGB01003153">
    <property type="protein sequence ID" value="KAE9172453.1"/>
    <property type="molecule type" value="Genomic_DNA"/>
</dbReference>
<evidence type="ECO:0000313" key="13">
    <source>
        <dbReference type="Proteomes" id="UP000433483"/>
    </source>
</evidence>
<dbReference type="PROSITE" id="PS00122">
    <property type="entry name" value="CARBOXYLESTERASE_B_1"/>
    <property type="match status" value="1"/>
</dbReference>
<evidence type="ECO:0000313" key="14">
    <source>
        <dbReference type="Proteomes" id="UP000437068"/>
    </source>
</evidence>
<keyword evidence="2 3" id="KW-0378">Hydrolase</keyword>
<comment type="similarity">
    <text evidence="1 3">Belongs to the type-B carboxylesterase/lipase family.</text>
</comment>
<dbReference type="SUPFAM" id="SSF53474">
    <property type="entry name" value="alpha/beta-Hydrolases"/>
    <property type="match status" value="1"/>
</dbReference>
<evidence type="ECO:0000256" key="1">
    <source>
        <dbReference type="ARBA" id="ARBA00005964"/>
    </source>
</evidence>
<keyword evidence="3" id="KW-0732">Signal</keyword>
<dbReference type="Proteomes" id="UP000441208">
    <property type="component" value="Unassembled WGS sequence"/>
</dbReference>
<evidence type="ECO:0000256" key="3">
    <source>
        <dbReference type="RuleBase" id="RU361235"/>
    </source>
</evidence>